<keyword evidence="3" id="KW-1185">Reference proteome</keyword>
<dbReference type="Gene3D" id="3.40.630.30">
    <property type="match status" value="1"/>
</dbReference>
<dbReference type="SUPFAM" id="SSF55729">
    <property type="entry name" value="Acyl-CoA N-acyltransferases (Nat)"/>
    <property type="match status" value="1"/>
</dbReference>
<dbReference type="EMBL" id="BMHF01000014">
    <property type="protein sequence ID" value="GGA46617.1"/>
    <property type="molecule type" value="Genomic_DNA"/>
</dbReference>
<evidence type="ECO:0000259" key="1">
    <source>
        <dbReference type="PROSITE" id="PS51186"/>
    </source>
</evidence>
<dbReference type="Proteomes" id="UP000609323">
    <property type="component" value="Unassembled WGS sequence"/>
</dbReference>
<reference evidence="3" key="1">
    <citation type="journal article" date="2019" name="Int. J. Syst. Evol. Microbiol.">
        <title>The Global Catalogue of Microorganisms (GCM) 10K type strain sequencing project: providing services to taxonomists for standard genome sequencing and annotation.</title>
        <authorList>
            <consortium name="The Broad Institute Genomics Platform"/>
            <consortium name="The Broad Institute Genome Sequencing Center for Infectious Disease"/>
            <person name="Wu L."/>
            <person name="Ma J."/>
        </authorList>
    </citation>
    <scope>NUCLEOTIDE SEQUENCE [LARGE SCALE GENOMIC DNA]</scope>
    <source>
        <strain evidence="3">CGMCC 1.15044</strain>
    </source>
</reference>
<gene>
    <name evidence="2" type="ORF">GCM10010917_34900</name>
</gene>
<organism evidence="2 3">
    <name type="scientific">Paenibacillus physcomitrellae</name>
    <dbReference type="NCBI Taxonomy" id="1619311"/>
    <lineage>
        <taxon>Bacteria</taxon>
        <taxon>Bacillati</taxon>
        <taxon>Bacillota</taxon>
        <taxon>Bacilli</taxon>
        <taxon>Bacillales</taxon>
        <taxon>Paenibacillaceae</taxon>
        <taxon>Paenibacillus</taxon>
    </lineage>
</organism>
<evidence type="ECO:0000313" key="2">
    <source>
        <dbReference type="EMBL" id="GGA46617.1"/>
    </source>
</evidence>
<feature type="domain" description="N-acetyltransferase" evidence="1">
    <location>
        <begin position="9"/>
        <end position="179"/>
    </location>
</feature>
<dbReference type="InterPro" id="IPR016181">
    <property type="entry name" value="Acyl_CoA_acyltransferase"/>
</dbReference>
<sequence>MTKPNMQYHRITSITDPLFADMHRLMQEVFPPEEVLEFDLWKEPLEDPGIRVFVAVLDGKVVGTTEYRYYEDFNVAMTDFTIIGQPGLGIGRYLWKQRQDDLQALAAANGKELYGMFAEIYDPYRDLDHQFGGVKPMDPFVRREVLSHLGYKRLDFPYVHPSWNNDGEAVSGLDLCFMPADYEQDELPAELIVKFLERYYSVLDQKPREWLDMVAGLKQTQAVALLPI</sequence>
<evidence type="ECO:0000313" key="3">
    <source>
        <dbReference type="Proteomes" id="UP000609323"/>
    </source>
</evidence>
<dbReference type="InterPro" id="IPR000182">
    <property type="entry name" value="GNAT_dom"/>
</dbReference>
<protein>
    <recommendedName>
        <fullName evidence="1">N-acetyltransferase domain-containing protein</fullName>
    </recommendedName>
</protein>
<dbReference type="PROSITE" id="PS51186">
    <property type="entry name" value="GNAT"/>
    <property type="match status" value="1"/>
</dbReference>
<accession>A0ABQ1GMT5</accession>
<name>A0ABQ1GMT5_9BACL</name>
<proteinExistence type="predicted"/>
<comment type="caution">
    <text evidence="2">The sequence shown here is derived from an EMBL/GenBank/DDBJ whole genome shotgun (WGS) entry which is preliminary data.</text>
</comment>